<feature type="non-terminal residue" evidence="1">
    <location>
        <position position="1"/>
    </location>
</feature>
<organism evidence="1 2">
    <name type="scientific">Heterotrigona itama</name>
    <dbReference type="NCBI Taxonomy" id="395501"/>
    <lineage>
        <taxon>Eukaryota</taxon>
        <taxon>Metazoa</taxon>
        <taxon>Ecdysozoa</taxon>
        <taxon>Arthropoda</taxon>
        <taxon>Hexapoda</taxon>
        <taxon>Insecta</taxon>
        <taxon>Pterygota</taxon>
        <taxon>Neoptera</taxon>
        <taxon>Endopterygota</taxon>
        <taxon>Hymenoptera</taxon>
        <taxon>Apocrita</taxon>
        <taxon>Aculeata</taxon>
        <taxon>Apoidea</taxon>
        <taxon>Anthophila</taxon>
        <taxon>Apidae</taxon>
        <taxon>Heterotrigona</taxon>
    </lineage>
</organism>
<protein>
    <submittedName>
        <fullName evidence="1">Uncharacterized protein</fullName>
    </submittedName>
</protein>
<dbReference type="AlphaFoldDB" id="A0A6V7H4P0"/>
<keyword evidence="2" id="KW-1185">Reference proteome</keyword>
<dbReference type="EMBL" id="CAJDYZ010005355">
    <property type="protein sequence ID" value="CAD1472433.1"/>
    <property type="molecule type" value="Genomic_DNA"/>
</dbReference>
<dbReference type="OrthoDB" id="7615205at2759"/>
<dbReference type="Proteomes" id="UP000752696">
    <property type="component" value="Unassembled WGS sequence"/>
</dbReference>
<evidence type="ECO:0000313" key="2">
    <source>
        <dbReference type="Proteomes" id="UP000752696"/>
    </source>
</evidence>
<comment type="caution">
    <text evidence="1">The sequence shown here is derived from an EMBL/GenBank/DDBJ whole genome shotgun (WGS) entry which is preliminary data.</text>
</comment>
<gene>
    <name evidence="1" type="ORF">MHI_LOCUS297981</name>
</gene>
<name>A0A6V7H4P0_9HYME</name>
<evidence type="ECO:0000313" key="1">
    <source>
        <dbReference type="EMBL" id="CAD1472433.1"/>
    </source>
</evidence>
<accession>A0A6V7H4P0</accession>
<proteinExistence type="predicted"/>
<sequence length="92" mass="10972">ELKSLNRLLLKNIANDNYTLKQVKDNHVKVQVNTPETYRKFTLALKEKNADFYTYQLKKNRSYKVVLRKMHPRTNISSIINELKELNHQLTI</sequence>
<reference evidence="1" key="1">
    <citation type="submission" date="2020-07" db="EMBL/GenBank/DDBJ databases">
        <authorList>
            <person name="Nazaruddin N."/>
        </authorList>
    </citation>
    <scope>NUCLEOTIDE SEQUENCE</scope>
</reference>